<dbReference type="KEGG" id="tbl:TBLA_0A00740"/>
<protein>
    <recommendedName>
        <fullName evidence="7">Nucleolar pre-ribosomal-associated protein 1 C-terminal domain-containing protein</fullName>
    </recommendedName>
</protein>
<dbReference type="FunCoup" id="I2GUS3">
    <property type="interactions" value="365"/>
</dbReference>
<evidence type="ECO:0000259" key="3">
    <source>
        <dbReference type="Pfam" id="PF16201"/>
    </source>
</evidence>
<dbReference type="eggNOG" id="KOG1791">
    <property type="taxonomic scope" value="Eukaryota"/>
</dbReference>
<dbReference type="InParanoid" id="I2GUS3"/>
<dbReference type="Pfam" id="PF16201">
    <property type="entry name" value="NopRA1"/>
    <property type="match status" value="1"/>
</dbReference>
<evidence type="ECO:0000313" key="6">
    <source>
        <dbReference type="Proteomes" id="UP000002866"/>
    </source>
</evidence>
<dbReference type="PANTHER" id="PTHR13500:SF0">
    <property type="entry name" value="NUCLEOLAR PRE-RIBOSOMAL-ASSOCIATED PROTEIN 1"/>
    <property type="match status" value="1"/>
</dbReference>
<dbReference type="GO" id="GO:0005730">
    <property type="term" value="C:nucleolus"/>
    <property type="evidence" value="ECO:0007669"/>
    <property type="project" value="EnsemblFungi"/>
</dbReference>
<evidence type="ECO:0000256" key="1">
    <source>
        <dbReference type="SAM" id="MobiDB-lite"/>
    </source>
</evidence>
<dbReference type="GO" id="GO:0000466">
    <property type="term" value="P:maturation of 5.8S rRNA from tricistronic rRNA transcript (SSU-rRNA, 5.8S rRNA, LSU-rRNA)"/>
    <property type="evidence" value="ECO:0007669"/>
    <property type="project" value="EnsemblFungi"/>
</dbReference>
<feature type="region of interest" description="Disordered" evidence="1">
    <location>
        <begin position="1"/>
        <end position="25"/>
    </location>
</feature>
<dbReference type="GeneID" id="14492773"/>
<dbReference type="InterPro" id="IPR032436">
    <property type="entry name" value="URB1_C"/>
</dbReference>
<proteinExistence type="predicted"/>
<dbReference type="HOGENOM" id="CLU_003174_0_0_1"/>
<evidence type="ECO:0000259" key="4">
    <source>
        <dbReference type="Pfam" id="PF26140"/>
    </source>
</evidence>
<organism evidence="5 6">
    <name type="scientific">Henningerozyma blattae (strain ATCC 34711 / CBS 6284 / DSM 70876 / NBRC 10599 / NRRL Y-10934 / UCD 77-7)</name>
    <name type="common">Yeast</name>
    <name type="synonym">Tetrapisispora blattae</name>
    <dbReference type="NCBI Taxonomy" id="1071380"/>
    <lineage>
        <taxon>Eukaryota</taxon>
        <taxon>Fungi</taxon>
        <taxon>Dikarya</taxon>
        <taxon>Ascomycota</taxon>
        <taxon>Saccharomycotina</taxon>
        <taxon>Saccharomycetes</taxon>
        <taxon>Saccharomycetales</taxon>
        <taxon>Saccharomycetaceae</taxon>
        <taxon>Henningerozyma</taxon>
    </lineage>
</organism>
<feature type="domain" description="URB1 N-terminal" evidence="2">
    <location>
        <begin position="74"/>
        <end position="433"/>
    </location>
</feature>
<dbReference type="PANTHER" id="PTHR13500">
    <property type="entry name" value="NUCLEOLAR PRERIBOSOMAL-ASSOCIATED PROTEIN 1"/>
    <property type="match status" value="1"/>
</dbReference>
<sequence length="1743" mass="200284">MKSSANSSSTVVSKNAYGGWNSSKNESMKFANSSYKEEVGILEKISSILEELEREGDSKDFQPLIKFLEKGFGAQIIQLWSYYAEVNLVAKLTSTTTIINNILTVLQNGTTDINILTYGDTLIHSIIIDYTKALYHGLQNTKTALCQGILSLLKTILNFNNNKHLVDFLSNFDLNSANFVNVLTPPKSELSQARTVVTKVNRTTRTIFIEFWIDLINLCPSQLRKDLLTENTKIMSAWLKYMDKVDCIEIMEITIDCFIKSILMEPLFKKMTKIKILNELTINKIHYFYKSNDKGLIKKINEFFTIYCTHPNFSVAFPDDCVWFTESPLNRNIPVNFTTSKQVDDKISDINNKDPKSSISSHGVPLIVNKKEFRVYNKLLFKVLKSFKPWEDESQAHIVISILNHVSELIPPYANLLASQGSHTPGMTSYWFGSTMIIGRMINLPIPSFIDKVETNMIPSADLVMENIFPSCLSKKFLTQALQDDCLIFRQLACQLIIFSFKKYETILKLYDRKGWTSSKLLLSNSFQSNIPDLNILLNSLNQSYTKKKDNLILILSLTVIFKYYSKFFPNFFSIHLPQSNVYTDLMKKETNFTGIEFAILDNFLQFQEFSPSQAKWWNSTESSNSLFVTLLKLSSSINTTNIMSTTISNLLSSLLKGTILFNNFQASQIDCLINSLQVITNQCNSTDENLNKIFKFIDQIISFCMKIPYKYVDISNNYNNVSPFIMCLMEQWKYVAKNFDSDLLVKWVLITLRNMVIIGESLDGIKRAIDDHLTGVSKKLVDVYLNFKNYEKKLFILNQDQYLLKDISTKSFFQHIMLSKYNELDNMNRIPTSVFDVSAIFFRLSIILEDELIEFNSSFKESVDNLLTLLTKMTLSNSSFKIMDKQFINNIFRNIEDPSTSSSMNKYLFIATALINIFQNLKLSDCQFITFVNNWLSTSLSNVDSTNPEIMPFLNATIKCLSPEDILPLLSKNLEFNNGEIFTSLQKVLYSSKNHIPYSLISKMLTINSPAIKQLVLAFVSSNRVDDFDSTTFLNTITTSDLNCDLLTSYLKSSYFSFDVFQPVLKKLDHSLPFLISAAINLPDIQDVDLDSIFHDTFNIVWRIFEENKDKLNNEYLQLFTKFSHFLTRDQKDVVLKYITAEYSHKYSKEAVSFVYLIQDFKDESVKKWLNKLILYITKYLVEASELSPSFAELLSSTMSLLKTVNIWNMVHKNILNAQLEAVLGSRWVSDNLVIKYITFIALSSTKEKLESTRILPILLNNEKTVFTIKENKSEASFFISTLIYCLFHLDPSNNSNTHIQLTILTCYSGSLSAKDRILLQLLEELETQLSTSWTNHIYNWDLLEEQDSETLELIGDVSLITKKPEGLILSLQKDKINNTVKNFPNIRIPVPIPTAQNIQESWNSFEKFHKEINRDSYFDTSKTYDPLFLLLLTVHNEELVSSSKDEHGQQIYLFHAKKFIASGIFQVAVVGLSTTGSLNQISFELLKQMMNTLETNDNFKESTILKIFLKKIINTILKSKNDMEKKHIIAPIVWRFTAKLTDLVVQSAANLHEPAYRWILNAPYVRKSDIPLLADLMGMNEKIDLLENYYQQLAWVLEGLEQGVQTRLDVDLLRGKGIIEWLANLLNLPNLSVRMRSMINHIFYNIQRIEDGASTLITRFASVSALEINYISTNSLLEQAKLIYERNMNNTKNLKKVLTMEEQVINVKELASGFTVIGKSQKRLRDWTSGDFENLTKRINR</sequence>
<name>I2GUS3_HENB6</name>
<dbReference type="GO" id="GO:0000463">
    <property type="term" value="P:maturation of LSU-rRNA from tricistronic rRNA transcript (SSU-rRNA, 5.8S rRNA, LSU-rRNA)"/>
    <property type="evidence" value="ECO:0007669"/>
    <property type="project" value="EnsemblFungi"/>
</dbReference>
<dbReference type="OrthoDB" id="72892at2759"/>
<feature type="domain" description="URB1 central HEAT repeat" evidence="4">
    <location>
        <begin position="614"/>
        <end position="800"/>
    </location>
</feature>
<evidence type="ECO:0000259" key="2">
    <source>
        <dbReference type="Pfam" id="PF11707"/>
    </source>
</evidence>
<dbReference type="EMBL" id="HE806316">
    <property type="protein sequence ID" value="CCH57875.1"/>
    <property type="molecule type" value="Genomic_DNA"/>
</dbReference>
<dbReference type="RefSeq" id="XP_004177394.1">
    <property type="nucleotide sequence ID" value="XM_004177346.1"/>
</dbReference>
<evidence type="ECO:0000313" key="5">
    <source>
        <dbReference type="EMBL" id="CCH57875.1"/>
    </source>
</evidence>
<feature type="compositionally biased region" description="Low complexity" evidence="1">
    <location>
        <begin position="1"/>
        <end position="16"/>
    </location>
</feature>
<reference evidence="5 6" key="1">
    <citation type="journal article" date="2011" name="Proc. Natl. Acad. Sci. U.S.A.">
        <title>Evolutionary erosion of yeast sex chromosomes by mating-type switching accidents.</title>
        <authorList>
            <person name="Gordon J.L."/>
            <person name="Armisen D."/>
            <person name="Proux-Wera E."/>
            <person name="Oheigeartaigh S.S."/>
            <person name="Byrne K.P."/>
            <person name="Wolfe K.H."/>
        </authorList>
    </citation>
    <scope>NUCLEOTIDE SEQUENCE [LARGE SCALE GENOMIC DNA]</scope>
    <source>
        <strain evidence="6">ATCC 34711 / CBS 6284 / DSM 70876 / NBRC 10599 / NRRL Y-10934 / UCD 77-7</strain>
    </source>
</reference>
<accession>I2GUS3</accession>
<dbReference type="OMA" id="MTSYWFG"/>
<gene>
    <name evidence="5" type="primary">TBLA0A00740</name>
    <name evidence="5" type="ORF">TBLA_0A00740</name>
</gene>
<dbReference type="InterPro" id="IPR039844">
    <property type="entry name" value="URB1"/>
</dbReference>
<dbReference type="Proteomes" id="UP000002866">
    <property type="component" value="Chromosome 1"/>
</dbReference>
<feature type="domain" description="URB1 C-terminal" evidence="3">
    <location>
        <begin position="1467"/>
        <end position="1666"/>
    </location>
</feature>
<evidence type="ECO:0008006" key="7">
    <source>
        <dbReference type="Google" id="ProtNLM"/>
    </source>
</evidence>
<dbReference type="Pfam" id="PF11707">
    <property type="entry name" value="Npa1"/>
    <property type="match status" value="1"/>
</dbReference>
<dbReference type="STRING" id="1071380.I2GUS3"/>
<dbReference type="InterPro" id="IPR059018">
    <property type="entry name" value="HEAT_URB1"/>
</dbReference>
<keyword evidence="6" id="KW-1185">Reference proteome</keyword>
<dbReference type="Pfam" id="PF26140">
    <property type="entry name" value="HEAT_URB1"/>
    <property type="match status" value="1"/>
</dbReference>
<dbReference type="InterPro" id="IPR021714">
    <property type="entry name" value="URB1_N"/>
</dbReference>